<evidence type="ECO:0000313" key="3">
    <source>
        <dbReference type="Proteomes" id="UP000315689"/>
    </source>
</evidence>
<feature type="transmembrane region" description="Helical" evidence="1">
    <location>
        <begin position="40"/>
        <end position="67"/>
    </location>
</feature>
<gene>
    <name evidence="2" type="ORF">CEN89_461</name>
</gene>
<protein>
    <submittedName>
        <fullName evidence="2">Uncharacterized protein</fullName>
    </submittedName>
</protein>
<dbReference type="AlphaFoldDB" id="A0A554LJE6"/>
<organism evidence="2 3">
    <name type="scientific">Candidatus Berkelbacteria bacterium Licking1014_7</name>
    <dbReference type="NCBI Taxonomy" id="2017147"/>
    <lineage>
        <taxon>Bacteria</taxon>
        <taxon>Candidatus Berkelbacteria</taxon>
    </lineage>
</organism>
<evidence type="ECO:0000313" key="2">
    <source>
        <dbReference type="EMBL" id="TSC92759.1"/>
    </source>
</evidence>
<evidence type="ECO:0000256" key="1">
    <source>
        <dbReference type="SAM" id="Phobius"/>
    </source>
</evidence>
<keyword evidence="1" id="KW-0472">Membrane</keyword>
<accession>A0A554LJE6</accession>
<feature type="transmembrane region" description="Helical" evidence="1">
    <location>
        <begin position="93"/>
        <end position="113"/>
    </location>
</feature>
<feature type="transmembrane region" description="Helical" evidence="1">
    <location>
        <begin position="133"/>
        <end position="155"/>
    </location>
</feature>
<comment type="caution">
    <text evidence="2">The sequence shown here is derived from an EMBL/GenBank/DDBJ whole genome shotgun (WGS) entry which is preliminary data.</text>
</comment>
<reference evidence="2 3" key="1">
    <citation type="submission" date="2017-07" db="EMBL/GenBank/DDBJ databases">
        <title>Mechanisms for carbon and nitrogen cycling indicate functional differentiation within the Candidate Phyla Radiation.</title>
        <authorList>
            <person name="Danczak R.E."/>
            <person name="Johnston M.D."/>
            <person name="Kenah C."/>
            <person name="Slattery M."/>
            <person name="Wrighton K.C."/>
            <person name="Wilkins M.J."/>
        </authorList>
    </citation>
    <scope>NUCLEOTIDE SEQUENCE [LARGE SCALE GENOMIC DNA]</scope>
    <source>
        <strain evidence="2">Licking1014_7</strain>
    </source>
</reference>
<keyword evidence="1" id="KW-1133">Transmembrane helix</keyword>
<dbReference type="EMBL" id="VMGK01000014">
    <property type="protein sequence ID" value="TSC92759.1"/>
    <property type="molecule type" value="Genomic_DNA"/>
</dbReference>
<proteinExistence type="predicted"/>
<sequence length="167" mass="18709">MKMKWNARSRFARSAFYVLSFLCLLGGIDNFIDQFNAHGFHSVAILMAASWLSGFIVLMVISIFVFVNTTNINSRFYDPAVFSDYHKAEIEPTIIQTLVGILSGLSLTFWVAFAIGTFDTTKTEILGIRLKMAFVFSIVFILLSIVGFLASIPVANNKKELDQNPNH</sequence>
<keyword evidence="1" id="KW-0812">Transmembrane</keyword>
<dbReference type="Proteomes" id="UP000315689">
    <property type="component" value="Unassembled WGS sequence"/>
</dbReference>
<name>A0A554LJE6_9BACT</name>